<evidence type="ECO:0000313" key="5">
    <source>
        <dbReference type="EMBL" id="JAD77958.1"/>
    </source>
</evidence>
<keyword evidence="1 2" id="KW-0694">RNA-binding</keyword>
<dbReference type="Pfam" id="PF00076">
    <property type="entry name" value="RRM_1"/>
    <property type="match status" value="1"/>
</dbReference>
<dbReference type="SUPFAM" id="SSF54928">
    <property type="entry name" value="RNA-binding domain, RBD"/>
    <property type="match status" value="1"/>
</dbReference>
<dbReference type="SMART" id="SM00360">
    <property type="entry name" value="RRM"/>
    <property type="match status" value="1"/>
</dbReference>
<sequence>MAPIGRRREKRTKRSSTTEKRINKKSKKRPSLRGGGNWQPVIPFLPKFKFMRFFRFQEMAFLRRRKGKKVRQQELESVNKTVQMKQWVPMKEPEERSGAACFWRDPDAKFCTICGDDEETHLELKCPYNYLSPAAYTPCRARLALWGNYTTTLRYKCRRHKEEEQREPPRHDETNSRRIGFLRCLVRVNNLPEQCHPEELAALFSRFGPLRMWHVATRSSRRCKGYGCVVFQHPEHGDKAIEALNCRAFGDRKLRVDWAYPCLHY</sequence>
<evidence type="ECO:0000256" key="3">
    <source>
        <dbReference type="SAM" id="MobiDB-lite"/>
    </source>
</evidence>
<dbReference type="InterPro" id="IPR012677">
    <property type="entry name" value="Nucleotide-bd_a/b_plait_sf"/>
</dbReference>
<dbReference type="InterPro" id="IPR035979">
    <property type="entry name" value="RBD_domain_sf"/>
</dbReference>
<dbReference type="Gene3D" id="3.30.70.330">
    <property type="match status" value="1"/>
</dbReference>
<dbReference type="EMBL" id="GBRH01219937">
    <property type="protein sequence ID" value="JAD77958.1"/>
    <property type="molecule type" value="Transcribed_RNA"/>
</dbReference>
<feature type="region of interest" description="Disordered" evidence="3">
    <location>
        <begin position="1"/>
        <end position="35"/>
    </location>
</feature>
<dbReference type="GO" id="GO:0003723">
    <property type="term" value="F:RNA binding"/>
    <property type="evidence" value="ECO:0007669"/>
    <property type="project" value="UniProtKB-UniRule"/>
</dbReference>
<feature type="domain" description="RRM" evidence="4">
    <location>
        <begin position="184"/>
        <end position="261"/>
    </location>
</feature>
<dbReference type="PROSITE" id="PS50102">
    <property type="entry name" value="RRM"/>
    <property type="match status" value="1"/>
</dbReference>
<reference evidence="5" key="2">
    <citation type="journal article" date="2015" name="Data Brief">
        <title>Shoot transcriptome of the giant reed, Arundo donax.</title>
        <authorList>
            <person name="Barrero R.A."/>
            <person name="Guerrero F.D."/>
            <person name="Moolhuijzen P."/>
            <person name="Goolsby J.A."/>
            <person name="Tidwell J."/>
            <person name="Bellgard S.E."/>
            <person name="Bellgard M.I."/>
        </authorList>
    </citation>
    <scope>NUCLEOTIDE SEQUENCE</scope>
    <source>
        <tissue evidence="5">Shoot tissue taken approximately 20 cm above the soil surface</tissue>
    </source>
</reference>
<feature type="compositionally biased region" description="Basic residues" evidence="3">
    <location>
        <begin position="22"/>
        <end position="31"/>
    </location>
</feature>
<dbReference type="PANTHER" id="PTHR10352">
    <property type="entry name" value="EUKARYOTIC TRANSLATION INITIATION FACTOR 3 SUBUNIT G"/>
    <property type="match status" value="1"/>
</dbReference>
<accession>A0A0A9CU44</accession>
<evidence type="ECO:0000256" key="1">
    <source>
        <dbReference type="ARBA" id="ARBA00022884"/>
    </source>
</evidence>
<dbReference type="FunFam" id="3.30.70.330:FF:000615">
    <property type="entry name" value="Os09g0374500 protein"/>
    <property type="match status" value="1"/>
</dbReference>
<name>A0A0A9CU44_ARUDO</name>
<evidence type="ECO:0000259" key="4">
    <source>
        <dbReference type="PROSITE" id="PS50102"/>
    </source>
</evidence>
<dbReference type="CDD" id="cd00590">
    <property type="entry name" value="RRM_SF"/>
    <property type="match status" value="1"/>
</dbReference>
<dbReference type="InterPro" id="IPR000504">
    <property type="entry name" value="RRM_dom"/>
</dbReference>
<protein>
    <recommendedName>
        <fullName evidence="4">RRM domain-containing protein</fullName>
    </recommendedName>
</protein>
<reference evidence="5" key="1">
    <citation type="submission" date="2014-09" db="EMBL/GenBank/DDBJ databases">
        <authorList>
            <person name="Magalhaes I.L.F."/>
            <person name="Oliveira U."/>
            <person name="Santos F.R."/>
            <person name="Vidigal T.H.D.A."/>
            <person name="Brescovit A.D."/>
            <person name="Santos A.J."/>
        </authorList>
    </citation>
    <scope>NUCLEOTIDE SEQUENCE</scope>
    <source>
        <tissue evidence="5">Shoot tissue taken approximately 20 cm above the soil surface</tissue>
    </source>
</reference>
<dbReference type="AlphaFoldDB" id="A0A0A9CU44"/>
<proteinExistence type="predicted"/>
<feature type="compositionally biased region" description="Basic residues" evidence="3">
    <location>
        <begin position="1"/>
        <end position="14"/>
    </location>
</feature>
<organism evidence="5">
    <name type="scientific">Arundo donax</name>
    <name type="common">Giant reed</name>
    <name type="synonym">Donax arundinaceus</name>
    <dbReference type="NCBI Taxonomy" id="35708"/>
    <lineage>
        <taxon>Eukaryota</taxon>
        <taxon>Viridiplantae</taxon>
        <taxon>Streptophyta</taxon>
        <taxon>Embryophyta</taxon>
        <taxon>Tracheophyta</taxon>
        <taxon>Spermatophyta</taxon>
        <taxon>Magnoliopsida</taxon>
        <taxon>Liliopsida</taxon>
        <taxon>Poales</taxon>
        <taxon>Poaceae</taxon>
        <taxon>PACMAD clade</taxon>
        <taxon>Arundinoideae</taxon>
        <taxon>Arundineae</taxon>
        <taxon>Arundo</taxon>
    </lineage>
</organism>
<evidence type="ECO:0000256" key="2">
    <source>
        <dbReference type="PROSITE-ProRule" id="PRU00176"/>
    </source>
</evidence>